<keyword evidence="5 6" id="KW-0472">Membrane</keyword>
<dbReference type="Proteomes" id="UP000443423">
    <property type="component" value="Unassembled WGS sequence"/>
</dbReference>
<feature type="transmembrane region" description="Helical" evidence="6">
    <location>
        <begin position="373"/>
        <end position="391"/>
    </location>
</feature>
<feature type="transmembrane region" description="Helical" evidence="6">
    <location>
        <begin position="46"/>
        <end position="68"/>
    </location>
</feature>
<feature type="transmembrane region" description="Helical" evidence="6">
    <location>
        <begin position="459"/>
        <end position="477"/>
    </location>
</feature>
<feature type="transmembrane region" description="Helical" evidence="6">
    <location>
        <begin position="304"/>
        <end position="323"/>
    </location>
</feature>
<dbReference type="OrthoDB" id="19148at2157"/>
<feature type="transmembrane region" description="Helical" evidence="6">
    <location>
        <begin position="266"/>
        <end position="284"/>
    </location>
</feature>
<organism evidence="7 8">
    <name type="scientific">Haloferax marinum</name>
    <dbReference type="NCBI Taxonomy" id="2666143"/>
    <lineage>
        <taxon>Archaea</taxon>
        <taxon>Methanobacteriati</taxon>
        <taxon>Methanobacteriota</taxon>
        <taxon>Stenosarchaea group</taxon>
        <taxon>Halobacteria</taxon>
        <taxon>Halobacteriales</taxon>
        <taxon>Haloferacaceae</taxon>
        <taxon>Haloferax</taxon>
    </lineage>
</organism>
<comment type="caution">
    <text evidence="7">The sequence shown here is derived from an EMBL/GenBank/DDBJ whole genome shotgun (WGS) entry which is preliminary data.</text>
</comment>
<evidence type="ECO:0000256" key="2">
    <source>
        <dbReference type="ARBA" id="ARBA00022475"/>
    </source>
</evidence>
<dbReference type="EMBL" id="WKJQ01000001">
    <property type="protein sequence ID" value="MRW97301.1"/>
    <property type="molecule type" value="Genomic_DNA"/>
</dbReference>
<reference evidence="7 8" key="1">
    <citation type="submission" date="2019-11" db="EMBL/GenBank/DDBJ databases">
        <title>Whole genome sequence of Haloferax sp. MBLA0078.</title>
        <authorList>
            <person name="Seo M.-J."/>
            <person name="Cho E.-S."/>
        </authorList>
    </citation>
    <scope>NUCLEOTIDE SEQUENCE [LARGE SCALE GENOMIC DNA]</scope>
    <source>
        <strain evidence="7 8">MBLA0078</strain>
    </source>
</reference>
<accession>A0A6A8G8G4</accession>
<feature type="transmembrane region" description="Helical" evidence="6">
    <location>
        <begin position="329"/>
        <end position="352"/>
    </location>
</feature>
<proteinExistence type="predicted"/>
<comment type="subcellular location">
    <subcellularLocation>
        <location evidence="1">Cell membrane</location>
        <topology evidence="1">Multi-pass membrane protein</topology>
    </subcellularLocation>
</comment>
<evidence type="ECO:0000313" key="7">
    <source>
        <dbReference type="EMBL" id="MRW97301.1"/>
    </source>
</evidence>
<feature type="transmembrane region" description="Helical" evidence="6">
    <location>
        <begin position="397"/>
        <end position="420"/>
    </location>
</feature>
<keyword evidence="2" id="KW-1003">Cell membrane</keyword>
<feature type="transmembrane region" description="Helical" evidence="6">
    <location>
        <begin position="191"/>
        <end position="214"/>
    </location>
</feature>
<dbReference type="PANTHER" id="PTHR30250">
    <property type="entry name" value="PST FAMILY PREDICTED COLANIC ACID TRANSPORTER"/>
    <property type="match status" value="1"/>
</dbReference>
<evidence type="ECO:0000256" key="6">
    <source>
        <dbReference type="SAM" id="Phobius"/>
    </source>
</evidence>
<dbReference type="CDD" id="cd13128">
    <property type="entry name" value="MATE_Wzx_like"/>
    <property type="match status" value="1"/>
</dbReference>
<dbReference type="GO" id="GO:0005886">
    <property type="term" value="C:plasma membrane"/>
    <property type="evidence" value="ECO:0007669"/>
    <property type="project" value="UniProtKB-SubCell"/>
</dbReference>
<keyword evidence="8" id="KW-1185">Reference proteome</keyword>
<evidence type="ECO:0000256" key="4">
    <source>
        <dbReference type="ARBA" id="ARBA00022989"/>
    </source>
</evidence>
<evidence type="ECO:0000256" key="5">
    <source>
        <dbReference type="ARBA" id="ARBA00023136"/>
    </source>
</evidence>
<keyword evidence="4 6" id="KW-1133">Transmembrane helix</keyword>
<evidence type="ECO:0000256" key="3">
    <source>
        <dbReference type="ARBA" id="ARBA00022692"/>
    </source>
</evidence>
<feature type="transmembrane region" description="Helical" evidence="6">
    <location>
        <begin position="125"/>
        <end position="145"/>
    </location>
</feature>
<dbReference type="AlphaFoldDB" id="A0A6A8G8G4"/>
<dbReference type="RefSeq" id="WP_151112478.1">
    <property type="nucleotide sequence ID" value="NZ_WKJQ01000001.1"/>
</dbReference>
<feature type="transmembrane region" description="Helical" evidence="6">
    <location>
        <begin position="432"/>
        <end position="453"/>
    </location>
</feature>
<dbReference type="InterPro" id="IPR050833">
    <property type="entry name" value="Poly_Biosynth_Transport"/>
</dbReference>
<sequence length="517" mass="55961">MEDQKDSSIFTLASQGGISLFGKVCGKSLGFIFVIVATRLVSPSEYGLFTLGISIVMFVQGFTSLNINRSLDYFIPKFLNQSEYGHAKSTLITVFSIGIFTSLIGSLILISVKEQVSALFQEPELVGFIPYLAALIPLYTVYKILSSSFNSIKKMECRVLMRDLLNPLVRTIGAAGLVFAGYGVFGLIAGQIFGLLIAILLGSILLFYEAGWILNTDSKNVSNKDLVSYSVPLVFAGVLYSLVGQIDYFVIGYFYSSTEVGQYRVAYLLSGNLLIVLSAITPIFKPMIAENQSDSALLESRYQLATRWVTMLTLPIALTLILAPKTYLSIFFTSEYSIAATALVTLLVGYLINASFGPEGMVLEGLGHTRLTLFNTAVLVCTNTLLNFVLIPTLGILGAGIATGTALAVGGAIGVLEIHFLRSVTPYTNKLFRVWLGIIPSCIIGWAIVFLNLGKFPTALILPPTVVGTFVLGLRLFNGFSEDDFQVASRIDDRLGFSVVQTIISPGDGVAVLNSEE</sequence>
<feature type="transmembrane region" description="Helical" evidence="6">
    <location>
        <begin position="226"/>
        <end position="246"/>
    </location>
</feature>
<evidence type="ECO:0000313" key="8">
    <source>
        <dbReference type="Proteomes" id="UP000443423"/>
    </source>
</evidence>
<protein>
    <submittedName>
        <fullName evidence="7">Oligosaccharide flippase family protein</fullName>
    </submittedName>
</protein>
<feature type="transmembrane region" description="Helical" evidence="6">
    <location>
        <begin position="20"/>
        <end position="40"/>
    </location>
</feature>
<name>A0A6A8G8G4_9EURY</name>
<keyword evidence="3 6" id="KW-0812">Transmembrane</keyword>
<feature type="transmembrane region" description="Helical" evidence="6">
    <location>
        <begin position="89"/>
        <end position="110"/>
    </location>
</feature>
<feature type="transmembrane region" description="Helical" evidence="6">
    <location>
        <begin position="165"/>
        <end position="185"/>
    </location>
</feature>
<gene>
    <name evidence="7" type="ORF">GJR99_12055</name>
</gene>
<dbReference type="PANTHER" id="PTHR30250:SF28">
    <property type="entry name" value="POLYSACCHARIDE BIOSYNTHESIS PROTEIN"/>
    <property type="match status" value="1"/>
</dbReference>
<dbReference type="Pfam" id="PF13440">
    <property type="entry name" value="Polysacc_synt_3"/>
    <property type="match status" value="1"/>
</dbReference>
<evidence type="ECO:0000256" key="1">
    <source>
        <dbReference type="ARBA" id="ARBA00004651"/>
    </source>
</evidence>